<dbReference type="EMBL" id="CABFNB010000166">
    <property type="protein sequence ID" value="VTZ65987.1"/>
    <property type="molecule type" value="Genomic_DNA"/>
</dbReference>
<organism evidence="1 2">
    <name type="scientific">Sinorhizobium medicae</name>
    <dbReference type="NCBI Taxonomy" id="110321"/>
    <lineage>
        <taxon>Bacteria</taxon>
        <taxon>Pseudomonadati</taxon>
        <taxon>Pseudomonadota</taxon>
        <taxon>Alphaproteobacteria</taxon>
        <taxon>Hyphomicrobiales</taxon>
        <taxon>Rhizobiaceae</taxon>
        <taxon>Sinorhizobium/Ensifer group</taxon>
        <taxon>Sinorhizobium</taxon>
    </lineage>
</organism>
<gene>
    <name evidence="1" type="ORF">EMEDMD4_940015</name>
</gene>
<dbReference type="Proteomes" id="UP000507954">
    <property type="component" value="Unassembled WGS sequence"/>
</dbReference>
<reference evidence="1 2" key="1">
    <citation type="submission" date="2019-06" db="EMBL/GenBank/DDBJ databases">
        <authorList>
            <person name="Le Quere A."/>
            <person name="Colella S."/>
        </authorList>
    </citation>
    <scope>NUCLEOTIDE SEQUENCE [LARGE SCALE GENOMIC DNA]</scope>
    <source>
        <strain evidence="1">EmedicaeMD41</strain>
    </source>
</reference>
<protein>
    <submittedName>
        <fullName evidence="1">Uncharacterized protein</fullName>
    </submittedName>
</protein>
<name>A0A508XCB5_9HYPH</name>
<accession>A0A508XCB5</accession>
<evidence type="ECO:0000313" key="2">
    <source>
        <dbReference type="Proteomes" id="UP000507954"/>
    </source>
</evidence>
<evidence type="ECO:0000313" key="1">
    <source>
        <dbReference type="EMBL" id="VTZ65987.1"/>
    </source>
</evidence>
<sequence>MSQRSSPQPNAKWRREYGSKSCCEFWAGSIPAQSLSDPQVQNQFRPSESNQMICEHMTRKEIAR</sequence>
<dbReference type="AlphaFoldDB" id="A0A508XCB5"/>
<proteinExistence type="predicted"/>